<dbReference type="Proteomes" id="UP000092840">
    <property type="component" value="Unassembled WGS sequence"/>
</dbReference>
<keyword evidence="2 8" id="KW-0859">Xylose metabolism</keyword>
<protein>
    <recommendedName>
        <fullName evidence="8 10">Xylulose kinase</fullName>
        <shortName evidence="8 10">Xylulokinase</shortName>
        <ecNumber evidence="8 10">2.7.1.17</ecNumber>
    </recommendedName>
</protein>
<reference evidence="14 15" key="2">
    <citation type="submission" date="2016-06" db="EMBL/GenBank/DDBJ databases">
        <authorList>
            <person name="Rodrigo-Torres L."/>
            <person name="Arahal D.R."/>
        </authorList>
    </citation>
    <scope>NUCLEOTIDE SEQUENCE [LARGE SCALE GENOMIC DNA]</scope>
    <source>
        <strain evidence="14 15">CECT 5116</strain>
    </source>
</reference>
<dbReference type="HAMAP" id="MF_02220">
    <property type="entry name" value="XylB"/>
    <property type="match status" value="1"/>
</dbReference>
<keyword evidence="15" id="KW-1185">Reference proteome</keyword>
<dbReference type="GO" id="GO:0004856">
    <property type="term" value="F:D-xylulokinase activity"/>
    <property type="evidence" value="ECO:0007669"/>
    <property type="project" value="UniProtKB-UniRule"/>
</dbReference>
<keyword evidence="3 8" id="KW-0808">Transferase</keyword>
<dbReference type="InterPro" id="IPR050406">
    <property type="entry name" value="FGGY_Carb_Kinase"/>
</dbReference>
<dbReference type="InterPro" id="IPR018483">
    <property type="entry name" value="Carb_kinase_FGGY_CS"/>
</dbReference>
<gene>
    <name evidence="13" type="primary">xylB_3</name>
    <name evidence="8 10" type="synonym">xylB</name>
    <name evidence="13" type="ORF">MGA5115_02815</name>
    <name evidence="14" type="ORF">MGA5116_02219</name>
</gene>
<feature type="domain" description="Carbohydrate kinase FGGY C-terminal" evidence="12">
    <location>
        <begin position="262"/>
        <end position="441"/>
    </location>
</feature>
<keyword evidence="6 8" id="KW-0067">ATP-binding</keyword>
<sequence>MMYLGVDCGTQSTKVVVFDTQKAAVIAQGESPHELIGGGNGRQEQHPKWWIQAFREAFQNALSGGAFQAMDIDAVGVSGQQHGLVVLDDSGDVIRPAKLWCDTETAEQNAEIVAALGGTKGCIDTLGLAVATGYTASKLLWLKQNEPDNFAQVAHILLPHDYLNYWLTGEYVMEYGDASGTGLLDIRQRCWSDAALATIDDPDRLRVMLPTLIEAQQAVGTVRSEVSLELGLRDDVLVSSGGGDNMMGAIGTGNIEQGVVTASLGTSGTLYAYSDQAPDIKHPLIAPFCSSSNGWLLLICTMNLTGAVNHYRDLFGWDLTQMQQAVERSPIGAQGLTLLPFLNGERVPALPNSSASLLGMNADNLTPDNIMRSALEGVTFGLRLGMDLLRGSGIDSQQLRLIGGGANSPLWRQMMADVMNCPVVCPTSTESAALGAAIQAHWCHLNQQGQFTSLKALCERFSTLNTDQAVSPNPDNVARYEQAYQRYRQQLLALYPESI</sequence>
<dbReference type="EC" id="2.7.1.17" evidence="8 10"/>
<evidence type="ECO:0000256" key="7">
    <source>
        <dbReference type="ARBA" id="ARBA00023277"/>
    </source>
</evidence>
<accession>A0A1C3JTV3</accession>
<evidence type="ECO:0000256" key="8">
    <source>
        <dbReference type="HAMAP-Rule" id="MF_02220"/>
    </source>
</evidence>
<comment type="function">
    <text evidence="8">Catalyzes the phosphorylation of D-xylulose to D-xylulose 5-phosphate.</text>
</comment>
<reference evidence="13 16" key="1">
    <citation type="submission" date="2016-06" db="EMBL/GenBank/DDBJ databases">
        <authorList>
            <person name="Kjaerup R.B."/>
            <person name="Dalgaard T.S."/>
            <person name="Juul-Madsen H.R."/>
        </authorList>
    </citation>
    <scope>NUCLEOTIDE SEQUENCE [LARGE SCALE GENOMIC DNA]</scope>
    <source>
        <strain evidence="13 16">CECT 5115</strain>
    </source>
</reference>
<name>A0A1C3JTV3_9GAMM</name>
<evidence type="ECO:0000313" key="14">
    <source>
        <dbReference type="EMBL" id="SBT21623.1"/>
    </source>
</evidence>
<dbReference type="InterPro" id="IPR006000">
    <property type="entry name" value="Xylulokinase"/>
</dbReference>
<dbReference type="Pfam" id="PF00370">
    <property type="entry name" value="FGGY_N"/>
    <property type="match status" value="1"/>
</dbReference>
<dbReference type="GO" id="GO:0005998">
    <property type="term" value="P:xylulose catabolic process"/>
    <property type="evidence" value="ECO:0007669"/>
    <property type="project" value="UniProtKB-UniRule"/>
</dbReference>
<organism evidence="13 16">
    <name type="scientific">Marinomonas gallaica</name>
    <dbReference type="NCBI Taxonomy" id="1806667"/>
    <lineage>
        <taxon>Bacteria</taxon>
        <taxon>Pseudomonadati</taxon>
        <taxon>Pseudomonadota</taxon>
        <taxon>Gammaproteobacteria</taxon>
        <taxon>Oceanospirillales</taxon>
        <taxon>Oceanospirillaceae</taxon>
        <taxon>Marinomonas</taxon>
    </lineage>
</organism>
<evidence type="ECO:0000259" key="12">
    <source>
        <dbReference type="Pfam" id="PF02782"/>
    </source>
</evidence>
<evidence type="ECO:0000256" key="6">
    <source>
        <dbReference type="ARBA" id="ARBA00022840"/>
    </source>
</evidence>
<evidence type="ECO:0000256" key="1">
    <source>
        <dbReference type="ARBA" id="ARBA00009156"/>
    </source>
</evidence>
<dbReference type="CDD" id="cd07809">
    <property type="entry name" value="ASKHA_NBD_FGGY_BaXK-like"/>
    <property type="match status" value="1"/>
</dbReference>
<evidence type="ECO:0000256" key="10">
    <source>
        <dbReference type="RuleBase" id="RU364073"/>
    </source>
</evidence>
<evidence type="ECO:0000256" key="5">
    <source>
        <dbReference type="ARBA" id="ARBA00022777"/>
    </source>
</evidence>
<evidence type="ECO:0000313" key="13">
    <source>
        <dbReference type="EMBL" id="SBT18668.1"/>
    </source>
</evidence>
<dbReference type="InterPro" id="IPR018484">
    <property type="entry name" value="FGGY_N"/>
</dbReference>
<evidence type="ECO:0000259" key="11">
    <source>
        <dbReference type="Pfam" id="PF00370"/>
    </source>
</evidence>
<dbReference type="Gene3D" id="3.30.420.40">
    <property type="match status" value="2"/>
</dbReference>
<dbReference type="PANTHER" id="PTHR43095:SF5">
    <property type="entry name" value="XYLULOSE KINASE"/>
    <property type="match status" value="1"/>
</dbReference>
<evidence type="ECO:0000313" key="15">
    <source>
        <dbReference type="Proteomes" id="UP000092840"/>
    </source>
</evidence>
<dbReference type="GO" id="GO:0042732">
    <property type="term" value="P:D-xylose metabolic process"/>
    <property type="evidence" value="ECO:0007669"/>
    <property type="project" value="UniProtKB-KW"/>
</dbReference>
<evidence type="ECO:0000256" key="4">
    <source>
        <dbReference type="ARBA" id="ARBA00022741"/>
    </source>
</evidence>
<comment type="catalytic activity">
    <reaction evidence="8 10">
        <text>D-xylulose + ATP = D-xylulose 5-phosphate + ADP + H(+)</text>
        <dbReference type="Rhea" id="RHEA:10964"/>
        <dbReference type="ChEBI" id="CHEBI:15378"/>
        <dbReference type="ChEBI" id="CHEBI:17140"/>
        <dbReference type="ChEBI" id="CHEBI:30616"/>
        <dbReference type="ChEBI" id="CHEBI:57737"/>
        <dbReference type="ChEBI" id="CHEBI:456216"/>
        <dbReference type="EC" id="2.7.1.17"/>
    </reaction>
</comment>
<keyword evidence="5 8" id="KW-0418">Kinase</keyword>
<proteinExistence type="inferred from homology"/>
<dbReference type="AlphaFoldDB" id="A0A1C3JTV3"/>
<evidence type="ECO:0000256" key="2">
    <source>
        <dbReference type="ARBA" id="ARBA00022629"/>
    </source>
</evidence>
<dbReference type="InterPro" id="IPR018485">
    <property type="entry name" value="FGGY_C"/>
</dbReference>
<feature type="site" description="Important for activity" evidence="8">
    <location>
        <position position="7"/>
    </location>
</feature>
<feature type="binding site" evidence="8">
    <location>
        <begin position="81"/>
        <end position="82"/>
    </location>
    <ligand>
        <name>substrate</name>
    </ligand>
</feature>
<dbReference type="PROSITE" id="PS00445">
    <property type="entry name" value="FGGY_KINASES_2"/>
    <property type="match status" value="1"/>
</dbReference>
<dbReference type="PROSITE" id="PS00933">
    <property type="entry name" value="FGGY_KINASES_1"/>
    <property type="match status" value="1"/>
</dbReference>
<dbReference type="Proteomes" id="UP000092871">
    <property type="component" value="Unassembled WGS sequence"/>
</dbReference>
<dbReference type="InterPro" id="IPR000577">
    <property type="entry name" value="Carb_kinase_FGGY"/>
</dbReference>
<evidence type="ECO:0000256" key="3">
    <source>
        <dbReference type="ARBA" id="ARBA00022679"/>
    </source>
</evidence>
<dbReference type="RefSeq" id="WP_306455683.1">
    <property type="nucleotide sequence ID" value="NZ_FLRA01000023.1"/>
</dbReference>
<keyword evidence="7 8" id="KW-0119">Carbohydrate metabolism</keyword>
<dbReference type="EMBL" id="FLRB01000013">
    <property type="protein sequence ID" value="SBT21623.1"/>
    <property type="molecule type" value="Genomic_DNA"/>
</dbReference>
<dbReference type="InterPro" id="IPR043129">
    <property type="entry name" value="ATPase_NBD"/>
</dbReference>
<feature type="domain" description="Carbohydrate kinase FGGY N-terminal" evidence="11">
    <location>
        <begin position="2"/>
        <end position="251"/>
    </location>
</feature>
<evidence type="ECO:0000313" key="16">
    <source>
        <dbReference type="Proteomes" id="UP000092871"/>
    </source>
</evidence>
<keyword evidence="4 8" id="KW-0547">Nucleotide-binding</keyword>
<dbReference type="Pfam" id="PF02782">
    <property type="entry name" value="FGGY_C"/>
    <property type="match status" value="1"/>
</dbReference>
<dbReference type="NCBIfam" id="TIGR01312">
    <property type="entry name" value="XylB"/>
    <property type="match status" value="1"/>
</dbReference>
<dbReference type="EMBL" id="FLRA01000023">
    <property type="protein sequence ID" value="SBT18668.1"/>
    <property type="molecule type" value="Genomic_DNA"/>
</dbReference>
<dbReference type="PANTHER" id="PTHR43095">
    <property type="entry name" value="SUGAR KINASE"/>
    <property type="match status" value="1"/>
</dbReference>
<evidence type="ECO:0000256" key="9">
    <source>
        <dbReference type="RuleBase" id="RU003733"/>
    </source>
</evidence>
<dbReference type="PIRSF" id="PIRSF000538">
    <property type="entry name" value="GlpK"/>
    <property type="match status" value="1"/>
</dbReference>
<dbReference type="SUPFAM" id="SSF53067">
    <property type="entry name" value="Actin-like ATPase domain"/>
    <property type="match status" value="2"/>
</dbReference>
<comment type="similarity">
    <text evidence="1 8 9">Belongs to the FGGY kinase family.</text>
</comment>
<feature type="active site" description="Proton acceptor" evidence="8">
    <location>
        <position position="244"/>
    </location>
</feature>
<dbReference type="GO" id="GO:0005524">
    <property type="term" value="F:ATP binding"/>
    <property type="evidence" value="ECO:0007669"/>
    <property type="project" value="UniProtKB-UniRule"/>
</dbReference>